<dbReference type="Pfam" id="PF04402">
    <property type="entry name" value="SIMPL"/>
    <property type="match status" value="1"/>
</dbReference>
<organism evidence="1 3">
    <name type="scientific">Streptomyces parvulus</name>
    <dbReference type="NCBI Taxonomy" id="146923"/>
    <lineage>
        <taxon>Bacteria</taxon>
        <taxon>Bacillati</taxon>
        <taxon>Actinomycetota</taxon>
        <taxon>Actinomycetes</taxon>
        <taxon>Kitasatosporales</taxon>
        <taxon>Streptomycetaceae</taxon>
        <taxon>Streptomyces</taxon>
    </lineage>
</organism>
<sequence>MTKAIEEPWGVSVSGTGTVRAEPGLARVQPAVDVLESSPERAFQQAGAAVARLREVLRRHGVPDAAVSGSRLGLSSEYDGHGSERRLLGYRCQASYSVETRALDDLERLITDIVDAGAHRIDGVEFDVLDEQALRDEARRRAVAVARRKAQVYAEAADVRLGPVLHIQDVEAEPFAHFRAAKAGGGGAGALAPGAVEVSAEVVLGFSLRH</sequence>
<dbReference type="PANTHER" id="PTHR34387:SF1">
    <property type="entry name" value="PERIPLASMIC IMMUNOGENIC PROTEIN"/>
    <property type="match status" value="1"/>
</dbReference>
<evidence type="ECO:0000313" key="3">
    <source>
        <dbReference type="Proteomes" id="UP000078468"/>
    </source>
</evidence>
<dbReference type="InterPro" id="IPR052022">
    <property type="entry name" value="26kDa_periplasmic_antigen"/>
</dbReference>
<reference evidence="1 3" key="1">
    <citation type="submission" date="2016-05" db="EMBL/GenBank/DDBJ databases">
        <title>Non-Contiguous Finished Genome Sequence of Streptomyces parvulus 2297 Integrated Site-Specifically with Actinophage R4.</title>
        <authorList>
            <person name="Nishizawa T."/>
            <person name="Miura T."/>
            <person name="Harada C."/>
            <person name="Guo Y."/>
            <person name="Narisawa K."/>
            <person name="Ohta H."/>
            <person name="Takahashi H."/>
            <person name="Shirai M."/>
        </authorList>
    </citation>
    <scope>NUCLEOTIDE SEQUENCE [LARGE SCALE GENOMIC DNA]</scope>
    <source>
        <strain evidence="1 3">2297</strain>
    </source>
</reference>
<accession>A0A191UW70</accession>
<dbReference type="GeneID" id="91304871"/>
<dbReference type="InterPro" id="IPR007497">
    <property type="entry name" value="SIMPL/DUF541"/>
</dbReference>
<dbReference type="Proteomes" id="UP001585018">
    <property type="component" value="Unassembled WGS sequence"/>
</dbReference>
<keyword evidence="4" id="KW-1185">Reference proteome</keyword>
<dbReference type="EMBL" id="JAYMRR010000013">
    <property type="protein sequence ID" value="MFB8751734.1"/>
    <property type="molecule type" value="Genomic_DNA"/>
</dbReference>
<dbReference type="Gene3D" id="3.30.110.170">
    <property type="entry name" value="Protein of unknown function (DUF541), domain 1"/>
    <property type="match status" value="1"/>
</dbReference>
<dbReference type="Proteomes" id="UP000078468">
    <property type="component" value="Chromosome"/>
</dbReference>
<dbReference type="Gene3D" id="3.30.70.2970">
    <property type="entry name" value="Protein of unknown function (DUF541), domain 2"/>
    <property type="match status" value="1"/>
</dbReference>
<evidence type="ECO:0000313" key="4">
    <source>
        <dbReference type="Proteomes" id="UP001585018"/>
    </source>
</evidence>
<dbReference type="EMBL" id="CP015866">
    <property type="protein sequence ID" value="ANJ06991.1"/>
    <property type="molecule type" value="Genomic_DNA"/>
</dbReference>
<dbReference type="RefSeq" id="WP_064727376.1">
    <property type="nucleotide sequence ID" value="NZ_BMRX01000014.1"/>
</dbReference>
<dbReference type="AlphaFoldDB" id="A0A191UW70"/>
<gene>
    <name evidence="1" type="ORF">Spa2297_08225</name>
    <name evidence="2" type="ORF">VSS30_23300</name>
</gene>
<dbReference type="PANTHER" id="PTHR34387">
    <property type="entry name" value="SLR1258 PROTEIN"/>
    <property type="match status" value="1"/>
</dbReference>
<evidence type="ECO:0000313" key="2">
    <source>
        <dbReference type="EMBL" id="MFB8751734.1"/>
    </source>
</evidence>
<evidence type="ECO:0000313" key="1">
    <source>
        <dbReference type="EMBL" id="ANJ06991.1"/>
    </source>
</evidence>
<protein>
    <submittedName>
        <fullName evidence="2">SIMPL domain-containing protein</fullName>
    </submittedName>
</protein>
<dbReference type="KEGG" id="spav:Spa2297_08225"/>
<name>A0A191UW70_9ACTN</name>
<dbReference type="GO" id="GO:0006974">
    <property type="term" value="P:DNA damage response"/>
    <property type="evidence" value="ECO:0007669"/>
    <property type="project" value="TreeGrafter"/>
</dbReference>
<reference evidence="2 4" key="2">
    <citation type="submission" date="2024-01" db="EMBL/GenBank/DDBJ databases">
        <title>Genome mining of biosynthetic gene clusters to explore secondary metabolites of Streptomyces sp.</title>
        <authorList>
            <person name="Baig A."/>
            <person name="Ajitkumar Shintre N."/>
            <person name="Kumar H."/>
            <person name="Anbarasu A."/>
            <person name="Ramaiah S."/>
        </authorList>
    </citation>
    <scope>NUCLEOTIDE SEQUENCE [LARGE SCALE GENOMIC DNA]</scope>
    <source>
        <strain evidence="2 4">A03</strain>
    </source>
</reference>
<proteinExistence type="predicted"/>